<dbReference type="PANTHER" id="PTHR42837:SF2">
    <property type="entry name" value="MEMBRANE METALLOPROTEASE ARASP2, CHLOROPLASTIC-RELATED"/>
    <property type="match status" value="1"/>
</dbReference>
<dbReference type="InterPro" id="IPR041489">
    <property type="entry name" value="PDZ_6"/>
</dbReference>
<evidence type="ECO:0000256" key="6">
    <source>
        <dbReference type="ARBA" id="ARBA00022801"/>
    </source>
</evidence>
<comment type="similarity">
    <text evidence="3 11">Belongs to the peptidase M50B family.</text>
</comment>
<keyword evidence="8 11" id="KW-1133">Transmembrane helix</keyword>
<dbReference type="EC" id="3.4.24.-" evidence="11"/>
<feature type="transmembrane region" description="Helical" evidence="11">
    <location>
        <begin position="342"/>
        <end position="360"/>
    </location>
</feature>
<dbReference type="InterPro" id="IPR008915">
    <property type="entry name" value="Peptidase_M50"/>
</dbReference>
<evidence type="ECO:0000313" key="13">
    <source>
        <dbReference type="EMBL" id="TFU06247.1"/>
    </source>
</evidence>
<keyword evidence="4 13" id="KW-0645">Protease</keyword>
<keyword evidence="5 11" id="KW-0812">Transmembrane</keyword>
<dbReference type="GO" id="GO:0004222">
    <property type="term" value="F:metalloendopeptidase activity"/>
    <property type="evidence" value="ECO:0007669"/>
    <property type="project" value="InterPro"/>
</dbReference>
<keyword evidence="14" id="KW-1185">Reference proteome</keyword>
<name>A0A4Y9ERH6_9SPHN</name>
<dbReference type="NCBIfam" id="TIGR00054">
    <property type="entry name" value="RIP metalloprotease RseP"/>
    <property type="match status" value="1"/>
</dbReference>
<gene>
    <name evidence="13" type="primary">rseP</name>
    <name evidence="13" type="ORF">EUV02_04380</name>
</gene>
<evidence type="ECO:0000256" key="9">
    <source>
        <dbReference type="ARBA" id="ARBA00023049"/>
    </source>
</evidence>
<dbReference type="OrthoDB" id="9782003at2"/>
<keyword evidence="9 11" id="KW-0482">Metalloprotease</keyword>
<dbReference type="EMBL" id="SIHO01000001">
    <property type="protein sequence ID" value="TFU06247.1"/>
    <property type="molecule type" value="Genomic_DNA"/>
</dbReference>
<organism evidence="13 14">
    <name type="scientific">Glacieibacterium arshaanense</name>
    <dbReference type="NCBI Taxonomy" id="2511025"/>
    <lineage>
        <taxon>Bacteria</taxon>
        <taxon>Pseudomonadati</taxon>
        <taxon>Pseudomonadota</taxon>
        <taxon>Alphaproteobacteria</taxon>
        <taxon>Sphingomonadales</taxon>
        <taxon>Sphingosinicellaceae</taxon>
        <taxon>Glacieibacterium</taxon>
    </lineage>
</organism>
<dbReference type="SUPFAM" id="SSF50156">
    <property type="entry name" value="PDZ domain-like"/>
    <property type="match status" value="1"/>
</dbReference>
<proteinExistence type="inferred from homology"/>
<evidence type="ECO:0000256" key="8">
    <source>
        <dbReference type="ARBA" id="ARBA00022989"/>
    </source>
</evidence>
<feature type="transmembrane region" description="Helical" evidence="11">
    <location>
        <begin position="111"/>
        <end position="135"/>
    </location>
</feature>
<evidence type="ECO:0000256" key="11">
    <source>
        <dbReference type="RuleBase" id="RU362031"/>
    </source>
</evidence>
<dbReference type="PROSITE" id="PS50106">
    <property type="entry name" value="PDZ"/>
    <property type="match status" value="1"/>
</dbReference>
<dbReference type="InterPro" id="IPR004387">
    <property type="entry name" value="Pept_M50_Zn"/>
</dbReference>
<dbReference type="Proteomes" id="UP000297737">
    <property type="component" value="Unassembled WGS sequence"/>
</dbReference>
<comment type="subcellular location">
    <subcellularLocation>
        <location evidence="2">Membrane</location>
        <topology evidence="2">Multi-pass membrane protein</topology>
    </subcellularLocation>
</comment>
<feature type="domain" description="PDZ" evidence="12">
    <location>
        <begin position="135"/>
        <end position="173"/>
    </location>
</feature>
<evidence type="ECO:0000256" key="10">
    <source>
        <dbReference type="ARBA" id="ARBA00023136"/>
    </source>
</evidence>
<sequence>MIAQPGFLFTLAAFIVVIGVLVFIHEAGHYLMARVFGIKADTFSIGFGREIAGWTDKRGTRWKLSALPLGGYVKFAGDLNAASEPDPDAAQMPPEEYAKTFQAKPMWQRALVILAGPLTNFLFAILVFAVFFMTYGHAFTPAIINGVQPGSPAAVAGLQTGDKIIALDGQTVERFEDVVRVVTINPGTPIDARISRDGVERQLTITPKVVAETDRFGNAYTRGMLGVTSAGRIVERRSPVAAVYFAVQETWLLTRTMADTLVQVVTGRRAVNELGGPLKIAQFTGQQATLGLPNLVQFMALISINLGFINLLPIPMLDGGHLFLYAVEAIRRRPLEAKVQEWAFMSGFAALLTLMLFLTWNDLASVGVWKHLSALLG</sequence>
<keyword evidence="10 11" id="KW-0472">Membrane</keyword>
<dbReference type="PANTHER" id="PTHR42837">
    <property type="entry name" value="REGULATOR OF SIGMA-E PROTEASE RSEP"/>
    <property type="match status" value="1"/>
</dbReference>
<comment type="caution">
    <text evidence="13">The sequence shown here is derived from an EMBL/GenBank/DDBJ whole genome shotgun (WGS) entry which is preliminary data.</text>
</comment>
<comment type="cofactor">
    <cofactor evidence="1 11">
        <name>Zn(2+)</name>
        <dbReference type="ChEBI" id="CHEBI:29105"/>
    </cofactor>
</comment>
<dbReference type="Gene3D" id="2.30.42.10">
    <property type="match status" value="1"/>
</dbReference>
<evidence type="ECO:0000259" key="12">
    <source>
        <dbReference type="PROSITE" id="PS50106"/>
    </source>
</evidence>
<dbReference type="InterPro" id="IPR036034">
    <property type="entry name" value="PDZ_sf"/>
</dbReference>
<dbReference type="SMART" id="SM00228">
    <property type="entry name" value="PDZ"/>
    <property type="match status" value="1"/>
</dbReference>
<keyword evidence="7 11" id="KW-0862">Zinc</keyword>
<keyword evidence="11" id="KW-0479">Metal-binding</keyword>
<reference evidence="13 14" key="1">
    <citation type="submission" date="2019-02" db="EMBL/GenBank/DDBJ databases">
        <title>Polymorphobacter sp. isolated from the lake at the Tibet of China.</title>
        <authorList>
            <person name="Li A."/>
        </authorList>
    </citation>
    <scope>NUCLEOTIDE SEQUENCE [LARGE SCALE GENOMIC DNA]</scope>
    <source>
        <strain evidence="13 14">DJ1R-1</strain>
    </source>
</reference>
<dbReference type="CDD" id="cd23081">
    <property type="entry name" value="cpPDZ_EcRseP-like"/>
    <property type="match status" value="1"/>
</dbReference>
<dbReference type="Pfam" id="PF17820">
    <property type="entry name" value="PDZ_6"/>
    <property type="match status" value="1"/>
</dbReference>
<evidence type="ECO:0000256" key="2">
    <source>
        <dbReference type="ARBA" id="ARBA00004141"/>
    </source>
</evidence>
<evidence type="ECO:0000256" key="1">
    <source>
        <dbReference type="ARBA" id="ARBA00001947"/>
    </source>
</evidence>
<evidence type="ECO:0000256" key="5">
    <source>
        <dbReference type="ARBA" id="ARBA00022692"/>
    </source>
</evidence>
<evidence type="ECO:0000256" key="3">
    <source>
        <dbReference type="ARBA" id="ARBA00007931"/>
    </source>
</evidence>
<evidence type="ECO:0000256" key="4">
    <source>
        <dbReference type="ARBA" id="ARBA00022670"/>
    </source>
</evidence>
<keyword evidence="6 11" id="KW-0378">Hydrolase</keyword>
<dbReference type="RefSeq" id="WP_135244969.1">
    <property type="nucleotide sequence ID" value="NZ_SIHO01000001.1"/>
</dbReference>
<dbReference type="Pfam" id="PF02163">
    <property type="entry name" value="Peptidase_M50"/>
    <property type="match status" value="1"/>
</dbReference>
<dbReference type="InterPro" id="IPR001478">
    <property type="entry name" value="PDZ"/>
</dbReference>
<dbReference type="GO" id="GO:0016020">
    <property type="term" value="C:membrane"/>
    <property type="evidence" value="ECO:0007669"/>
    <property type="project" value="UniProtKB-SubCell"/>
</dbReference>
<dbReference type="AlphaFoldDB" id="A0A4Y9ERH6"/>
<evidence type="ECO:0000313" key="14">
    <source>
        <dbReference type="Proteomes" id="UP000297737"/>
    </source>
</evidence>
<protein>
    <recommendedName>
        <fullName evidence="11">Zinc metalloprotease</fullName>
        <ecNumber evidence="11">3.4.24.-</ecNumber>
    </recommendedName>
</protein>
<feature type="transmembrane region" description="Helical" evidence="11">
    <location>
        <begin position="6"/>
        <end position="24"/>
    </location>
</feature>
<evidence type="ECO:0000256" key="7">
    <source>
        <dbReference type="ARBA" id="ARBA00022833"/>
    </source>
</evidence>
<dbReference type="CDD" id="cd06163">
    <property type="entry name" value="S2P-M50_PDZ_RseP-like"/>
    <property type="match status" value="1"/>
</dbReference>
<accession>A0A4Y9ERH6</accession>
<dbReference type="GO" id="GO:0046872">
    <property type="term" value="F:metal ion binding"/>
    <property type="evidence" value="ECO:0007669"/>
    <property type="project" value="UniProtKB-KW"/>
</dbReference>
<dbReference type="GO" id="GO:0006508">
    <property type="term" value="P:proteolysis"/>
    <property type="evidence" value="ECO:0007669"/>
    <property type="project" value="UniProtKB-KW"/>
</dbReference>